<evidence type="ECO:0000256" key="5">
    <source>
        <dbReference type="ARBA" id="ARBA00022989"/>
    </source>
</evidence>
<dbReference type="PANTHER" id="PTHR48022:SF26">
    <property type="entry name" value="MAJOR FACILITATOR SUPERFAMILY (MFS) PROFILE DOMAIN-CONTAINING PROTEIN-RELATED"/>
    <property type="match status" value="1"/>
</dbReference>
<feature type="transmembrane region" description="Helical" evidence="7">
    <location>
        <begin position="202"/>
        <end position="224"/>
    </location>
</feature>
<dbReference type="InterPro" id="IPR003663">
    <property type="entry name" value="Sugar/inositol_transpt"/>
</dbReference>
<feature type="transmembrane region" description="Helical" evidence="7">
    <location>
        <begin position="83"/>
        <end position="103"/>
    </location>
</feature>
<dbReference type="Proteomes" id="UP001480595">
    <property type="component" value="Unassembled WGS sequence"/>
</dbReference>
<keyword evidence="6 7" id="KW-0472">Membrane</keyword>
<evidence type="ECO:0000256" key="4">
    <source>
        <dbReference type="ARBA" id="ARBA00022692"/>
    </source>
</evidence>
<dbReference type="RefSeq" id="XP_066721235.1">
    <property type="nucleotide sequence ID" value="XM_066853094.1"/>
</dbReference>
<dbReference type="PROSITE" id="PS00216">
    <property type="entry name" value="SUGAR_TRANSPORT_1"/>
    <property type="match status" value="1"/>
</dbReference>
<comment type="subcellular location">
    <subcellularLocation>
        <location evidence="1">Membrane</location>
        <topology evidence="1">Multi-pass membrane protein</topology>
    </subcellularLocation>
</comment>
<dbReference type="InterPro" id="IPR005828">
    <property type="entry name" value="MFS_sugar_transport-like"/>
</dbReference>
<evidence type="ECO:0000256" key="7">
    <source>
        <dbReference type="SAM" id="Phobius"/>
    </source>
</evidence>
<feature type="transmembrane region" description="Helical" evidence="7">
    <location>
        <begin position="440"/>
        <end position="461"/>
    </location>
</feature>
<accession>A0ABR1WU87</accession>
<feature type="transmembrane region" description="Helical" evidence="7">
    <location>
        <begin position="56"/>
        <end position="77"/>
    </location>
</feature>
<gene>
    <name evidence="9" type="ORF">PG994_001685</name>
</gene>
<keyword evidence="3" id="KW-0813">Transport</keyword>
<dbReference type="InterPro" id="IPR050360">
    <property type="entry name" value="MFS_Sugar_Transporters"/>
</dbReference>
<name>A0ABR1WU87_9PEZI</name>
<evidence type="ECO:0000313" key="9">
    <source>
        <dbReference type="EMBL" id="KAK8086711.1"/>
    </source>
</evidence>
<dbReference type="InterPro" id="IPR020846">
    <property type="entry name" value="MFS_dom"/>
</dbReference>
<dbReference type="GeneID" id="92086157"/>
<feature type="transmembrane region" description="Helical" evidence="7">
    <location>
        <begin position="115"/>
        <end position="135"/>
    </location>
</feature>
<feature type="transmembrane region" description="Helical" evidence="7">
    <location>
        <begin position="335"/>
        <end position="355"/>
    </location>
</feature>
<dbReference type="PROSITE" id="PS50850">
    <property type="entry name" value="MFS"/>
    <property type="match status" value="1"/>
</dbReference>
<evidence type="ECO:0000256" key="2">
    <source>
        <dbReference type="ARBA" id="ARBA00010992"/>
    </source>
</evidence>
<dbReference type="Pfam" id="PF00083">
    <property type="entry name" value="Sugar_tr"/>
    <property type="match status" value="2"/>
</dbReference>
<evidence type="ECO:0000256" key="3">
    <source>
        <dbReference type="ARBA" id="ARBA00022448"/>
    </source>
</evidence>
<comment type="similarity">
    <text evidence="2">Belongs to the major facilitator superfamily. Sugar transporter (TC 2.A.1.1) family.</text>
</comment>
<dbReference type="SUPFAM" id="SSF103473">
    <property type="entry name" value="MFS general substrate transporter"/>
    <property type="match status" value="1"/>
</dbReference>
<keyword evidence="10" id="KW-1185">Reference proteome</keyword>
<feature type="domain" description="Major facilitator superfamily (MFS) profile" evidence="8">
    <location>
        <begin position="25"/>
        <end position="525"/>
    </location>
</feature>
<feature type="transmembrane region" description="Helical" evidence="7">
    <location>
        <begin position="362"/>
        <end position="383"/>
    </location>
</feature>
<dbReference type="InterPro" id="IPR036259">
    <property type="entry name" value="MFS_trans_sf"/>
</dbReference>
<feature type="transmembrane region" description="Helical" evidence="7">
    <location>
        <begin position="24"/>
        <end position="44"/>
    </location>
</feature>
<comment type="caution">
    <text evidence="9">The sequence shown here is derived from an EMBL/GenBank/DDBJ whole genome shotgun (WGS) entry which is preliminary data.</text>
</comment>
<dbReference type="InterPro" id="IPR005829">
    <property type="entry name" value="Sugar_transporter_CS"/>
</dbReference>
<dbReference type="EMBL" id="JAQQWL010000002">
    <property type="protein sequence ID" value="KAK8086711.1"/>
    <property type="molecule type" value="Genomic_DNA"/>
</dbReference>
<sequence>MKVFSERTSGQAGSTRWFGFSGGWLTFWITVSGSLPQVACMIVTDPSSDPRSPAQLIGVFSGVAITEDYLTVHGLYGRGKTELLSIITPIYAVGCFVGAVVALSVGEQLGRKKSVILGSVVMSVGAILQITSFSAPHMLVGRVVSGVGNGINTATAPVWQTETSQAKWRGKLVVLEMMMNIFGFMLVNWINYGMSSVAGPVAWRLPLALQSVFLLVLFATVPWLPESPRWLIAHGRADEATTILADLENKSVDDPYVIAARDEIVYSVQYERENAVRWRDLLRGRGDGGTKTVRRLLLGIGSQAMQQFGGINIMSYYLPTLLIESVGLTDSMARLIAALSSVSYLAASGIAAPLVERYGRRPMIIVSTAIQFFCFLMITILLYHSSGKPGYAGQQEAAKASVINSLPMRTKGAAAATMSNWITNFCVVEVTPIGLQTLGWRFYIVWTVLNAAFIPVLWLFFPETADRTLEDLDIYYRENPSLIVIRDANAISRRRPLKYVEMQERDIQNAALHESKGTGVLEHQD</sequence>
<keyword evidence="4 7" id="KW-0812">Transmembrane</keyword>
<dbReference type="PANTHER" id="PTHR48022">
    <property type="entry name" value="PLASTIDIC GLUCOSE TRANSPORTER 4"/>
    <property type="match status" value="1"/>
</dbReference>
<evidence type="ECO:0000256" key="6">
    <source>
        <dbReference type="ARBA" id="ARBA00023136"/>
    </source>
</evidence>
<evidence type="ECO:0000313" key="10">
    <source>
        <dbReference type="Proteomes" id="UP001480595"/>
    </source>
</evidence>
<feature type="transmembrane region" description="Helical" evidence="7">
    <location>
        <begin position="172"/>
        <end position="190"/>
    </location>
</feature>
<evidence type="ECO:0000256" key="1">
    <source>
        <dbReference type="ARBA" id="ARBA00004141"/>
    </source>
</evidence>
<organism evidence="9 10">
    <name type="scientific">Apiospora phragmitis</name>
    <dbReference type="NCBI Taxonomy" id="2905665"/>
    <lineage>
        <taxon>Eukaryota</taxon>
        <taxon>Fungi</taxon>
        <taxon>Dikarya</taxon>
        <taxon>Ascomycota</taxon>
        <taxon>Pezizomycotina</taxon>
        <taxon>Sordariomycetes</taxon>
        <taxon>Xylariomycetidae</taxon>
        <taxon>Amphisphaeriales</taxon>
        <taxon>Apiosporaceae</taxon>
        <taxon>Apiospora</taxon>
    </lineage>
</organism>
<reference evidence="9 10" key="1">
    <citation type="submission" date="2023-01" db="EMBL/GenBank/DDBJ databases">
        <title>Analysis of 21 Apiospora genomes using comparative genomics revels a genus with tremendous synthesis potential of carbohydrate active enzymes and secondary metabolites.</title>
        <authorList>
            <person name="Sorensen T."/>
        </authorList>
    </citation>
    <scope>NUCLEOTIDE SEQUENCE [LARGE SCALE GENOMIC DNA]</scope>
    <source>
        <strain evidence="9 10">CBS 135458</strain>
    </source>
</reference>
<dbReference type="Gene3D" id="1.20.1250.20">
    <property type="entry name" value="MFS general substrate transporter like domains"/>
    <property type="match status" value="1"/>
</dbReference>
<evidence type="ECO:0000259" key="8">
    <source>
        <dbReference type="PROSITE" id="PS50850"/>
    </source>
</evidence>
<keyword evidence="5 7" id="KW-1133">Transmembrane helix</keyword>
<protein>
    <submittedName>
        <fullName evidence="9">Major facilitator superfamily domain- general substrate transporter</fullName>
    </submittedName>
</protein>
<proteinExistence type="inferred from homology"/>
<dbReference type="PRINTS" id="PR00171">
    <property type="entry name" value="SUGRTRNSPORT"/>
</dbReference>